<protein>
    <submittedName>
        <fullName evidence="2">Uncharacterized protein</fullName>
    </submittedName>
</protein>
<dbReference type="Proteomes" id="UP001337655">
    <property type="component" value="Unassembled WGS sequence"/>
</dbReference>
<evidence type="ECO:0000256" key="1">
    <source>
        <dbReference type="SAM" id="MobiDB-lite"/>
    </source>
</evidence>
<accession>A0AAV9PHV0</accession>
<dbReference type="RefSeq" id="XP_064661980.1">
    <property type="nucleotide sequence ID" value="XM_064799225.1"/>
</dbReference>
<evidence type="ECO:0000313" key="2">
    <source>
        <dbReference type="EMBL" id="KAK5173285.1"/>
    </source>
</evidence>
<name>A0AAV9PHV0_9PEZI</name>
<organism evidence="2 3">
    <name type="scientific">Saxophila tyrrhenica</name>
    <dbReference type="NCBI Taxonomy" id="1690608"/>
    <lineage>
        <taxon>Eukaryota</taxon>
        <taxon>Fungi</taxon>
        <taxon>Dikarya</taxon>
        <taxon>Ascomycota</taxon>
        <taxon>Pezizomycotina</taxon>
        <taxon>Dothideomycetes</taxon>
        <taxon>Dothideomycetidae</taxon>
        <taxon>Mycosphaerellales</taxon>
        <taxon>Extremaceae</taxon>
        <taxon>Saxophila</taxon>
    </lineage>
</organism>
<feature type="region of interest" description="Disordered" evidence="1">
    <location>
        <begin position="1"/>
        <end position="40"/>
    </location>
</feature>
<comment type="caution">
    <text evidence="2">The sequence shown here is derived from an EMBL/GenBank/DDBJ whole genome shotgun (WGS) entry which is preliminary data.</text>
</comment>
<dbReference type="EMBL" id="JAVRRT010000003">
    <property type="protein sequence ID" value="KAK5173285.1"/>
    <property type="molecule type" value="Genomic_DNA"/>
</dbReference>
<feature type="compositionally biased region" description="Polar residues" evidence="1">
    <location>
        <begin position="1"/>
        <end position="28"/>
    </location>
</feature>
<sequence length="113" mass="12724">MSDTTTSTEEIGINQQPNLSNITATTGEPDNPLFTATENHDNRILSGEITETDVTNEEVHDDESAVRLQVPKLAPLTLDDLKREVASFVERAMKRERELGWNRTLKEVVIVFE</sequence>
<gene>
    <name evidence="2" type="ORF">LTR77_001966</name>
</gene>
<dbReference type="GeneID" id="89923313"/>
<evidence type="ECO:0000313" key="3">
    <source>
        <dbReference type="Proteomes" id="UP001337655"/>
    </source>
</evidence>
<keyword evidence="3" id="KW-1185">Reference proteome</keyword>
<proteinExistence type="predicted"/>
<reference evidence="2 3" key="1">
    <citation type="submission" date="2023-08" db="EMBL/GenBank/DDBJ databases">
        <title>Black Yeasts Isolated from many extreme environments.</title>
        <authorList>
            <person name="Coleine C."/>
            <person name="Stajich J.E."/>
            <person name="Selbmann L."/>
        </authorList>
    </citation>
    <scope>NUCLEOTIDE SEQUENCE [LARGE SCALE GENOMIC DNA]</scope>
    <source>
        <strain evidence="2 3">CCFEE 5935</strain>
    </source>
</reference>
<dbReference type="AlphaFoldDB" id="A0AAV9PHV0"/>